<evidence type="ECO:0000313" key="1">
    <source>
        <dbReference type="EMBL" id="MDO7833516.1"/>
    </source>
</evidence>
<proteinExistence type="predicted"/>
<sequence>MRAAFDSAVPLWQGARRFAGDLVAPRDFTFMVSKKEQAGHGEG</sequence>
<reference evidence="1" key="1">
    <citation type="submission" date="2023-07" db="EMBL/GenBank/DDBJ databases">
        <title>Bacterial whole genome sequence for Sphingobium sp. HBC34.</title>
        <authorList>
            <person name="Le V."/>
            <person name="Ko S.-R."/>
            <person name="Ahn C.-Y."/>
            <person name="Oh H.-M."/>
        </authorList>
    </citation>
    <scope>NUCLEOTIDE SEQUENCE</scope>
    <source>
        <strain evidence="1">HBC34</strain>
    </source>
</reference>
<dbReference type="RefSeq" id="WP_304534068.1">
    <property type="nucleotide sequence ID" value="NZ_JAUQOM010000001.1"/>
</dbReference>
<dbReference type="Proteomes" id="UP001176471">
    <property type="component" value="Unassembled WGS sequence"/>
</dbReference>
<accession>A0ABT8ZIZ4</accession>
<gene>
    <name evidence="1" type="ORF">Q4610_00500</name>
</gene>
<organism evidence="1 2">
    <name type="scientific">Sphingobium cyanobacteriorum</name>
    <dbReference type="NCBI Taxonomy" id="3063954"/>
    <lineage>
        <taxon>Bacteria</taxon>
        <taxon>Pseudomonadati</taxon>
        <taxon>Pseudomonadota</taxon>
        <taxon>Alphaproteobacteria</taxon>
        <taxon>Sphingomonadales</taxon>
        <taxon>Sphingomonadaceae</taxon>
        <taxon>Sphingobium</taxon>
    </lineage>
</organism>
<evidence type="ECO:0000313" key="2">
    <source>
        <dbReference type="Proteomes" id="UP001176471"/>
    </source>
</evidence>
<protein>
    <submittedName>
        <fullName evidence="1">Uncharacterized protein</fullName>
    </submittedName>
</protein>
<keyword evidence="2" id="KW-1185">Reference proteome</keyword>
<dbReference type="EMBL" id="JAUQOM010000001">
    <property type="protein sequence ID" value="MDO7833516.1"/>
    <property type="molecule type" value="Genomic_DNA"/>
</dbReference>
<name>A0ABT8ZIZ4_9SPHN</name>
<comment type="caution">
    <text evidence="1">The sequence shown here is derived from an EMBL/GenBank/DDBJ whole genome shotgun (WGS) entry which is preliminary data.</text>
</comment>